<keyword evidence="2" id="KW-0812">Transmembrane</keyword>
<dbReference type="InterPro" id="IPR009030">
    <property type="entry name" value="Growth_fac_rcpt_cys_sf"/>
</dbReference>
<feature type="chain" id="PRO_5035791064" description="MEGF10_11" evidence="3">
    <location>
        <begin position="23"/>
        <end position="272"/>
    </location>
</feature>
<sequence>MKLGMINLANCLIFISFQKINGKPDGVCYENKLVNGKEVRETICCDSYYKGSKGSCTECPAGSYGKNCIFKCSGNFMEDNVSANVIAKEMTKERNKDVTSPKYEKEKEAAFSLEHVIVIIVASSASTVVSMVIVIICVLILRRLLCEKERSESAGISNEVIFTNNDIRAQASIPQEHLRITQTSAFPESQYETVDESNMIEISNVGIGDERSEIRKTNISSSSNDSKTSNASGVASEDTDGYIHPYNTLEENWQNRGCQYTTCIVKNQCHDS</sequence>
<evidence type="ECO:0000313" key="5">
    <source>
        <dbReference type="Proteomes" id="UP000683360"/>
    </source>
</evidence>
<keyword evidence="2" id="KW-0472">Membrane</keyword>
<dbReference type="OrthoDB" id="6105671at2759"/>
<evidence type="ECO:0000256" key="1">
    <source>
        <dbReference type="SAM" id="MobiDB-lite"/>
    </source>
</evidence>
<evidence type="ECO:0000256" key="2">
    <source>
        <dbReference type="SAM" id="Phobius"/>
    </source>
</evidence>
<proteinExistence type="predicted"/>
<dbReference type="SUPFAM" id="SSF57184">
    <property type="entry name" value="Growth factor receptor domain"/>
    <property type="match status" value="1"/>
</dbReference>
<accession>A0A8S3R9R1</accession>
<feature type="transmembrane region" description="Helical" evidence="2">
    <location>
        <begin position="116"/>
        <end position="141"/>
    </location>
</feature>
<keyword evidence="5" id="KW-1185">Reference proteome</keyword>
<reference evidence="4" key="1">
    <citation type="submission" date="2021-03" db="EMBL/GenBank/DDBJ databases">
        <authorList>
            <person name="Bekaert M."/>
        </authorList>
    </citation>
    <scope>NUCLEOTIDE SEQUENCE</scope>
</reference>
<keyword evidence="3" id="KW-0732">Signal</keyword>
<evidence type="ECO:0000313" key="4">
    <source>
        <dbReference type="EMBL" id="CAG2206091.1"/>
    </source>
</evidence>
<feature type="region of interest" description="Disordered" evidence="1">
    <location>
        <begin position="213"/>
        <end position="240"/>
    </location>
</feature>
<feature type="compositionally biased region" description="Low complexity" evidence="1">
    <location>
        <begin position="218"/>
        <end position="232"/>
    </location>
</feature>
<comment type="caution">
    <text evidence="4">The sequence shown here is derived from an EMBL/GenBank/DDBJ whole genome shotgun (WGS) entry which is preliminary data.</text>
</comment>
<dbReference type="EMBL" id="CAJPWZ010001038">
    <property type="protein sequence ID" value="CAG2206091.1"/>
    <property type="molecule type" value="Genomic_DNA"/>
</dbReference>
<name>A0A8S3R9R1_MYTED</name>
<feature type="signal peptide" evidence="3">
    <location>
        <begin position="1"/>
        <end position="22"/>
    </location>
</feature>
<evidence type="ECO:0000256" key="3">
    <source>
        <dbReference type="SAM" id="SignalP"/>
    </source>
</evidence>
<keyword evidence="2" id="KW-1133">Transmembrane helix</keyword>
<dbReference type="AlphaFoldDB" id="A0A8S3R9R1"/>
<gene>
    <name evidence="4" type="ORF">MEDL_20427</name>
</gene>
<dbReference type="Proteomes" id="UP000683360">
    <property type="component" value="Unassembled WGS sequence"/>
</dbReference>
<evidence type="ECO:0008006" key="6">
    <source>
        <dbReference type="Google" id="ProtNLM"/>
    </source>
</evidence>
<protein>
    <recommendedName>
        <fullName evidence="6">MEGF10_11</fullName>
    </recommendedName>
</protein>
<organism evidence="4 5">
    <name type="scientific">Mytilus edulis</name>
    <name type="common">Blue mussel</name>
    <dbReference type="NCBI Taxonomy" id="6550"/>
    <lineage>
        <taxon>Eukaryota</taxon>
        <taxon>Metazoa</taxon>
        <taxon>Spiralia</taxon>
        <taxon>Lophotrochozoa</taxon>
        <taxon>Mollusca</taxon>
        <taxon>Bivalvia</taxon>
        <taxon>Autobranchia</taxon>
        <taxon>Pteriomorphia</taxon>
        <taxon>Mytilida</taxon>
        <taxon>Mytiloidea</taxon>
        <taxon>Mytilidae</taxon>
        <taxon>Mytilinae</taxon>
        <taxon>Mytilus</taxon>
    </lineage>
</organism>